<keyword evidence="4" id="KW-1185">Reference proteome</keyword>
<dbReference type="InterPro" id="IPR011009">
    <property type="entry name" value="Kinase-like_dom_sf"/>
</dbReference>
<feature type="domain" description="Alkaline phosphatase-like protein PglZ C-terminal" evidence="2">
    <location>
        <begin position="383"/>
        <end position="482"/>
    </location>
</feature>
<evidence type="ECO:0000313" key="3">
    <source>
        <dbReference type="EMBL" id="MFC6881405.1"/>
    </source>
</evidence>
<evidence type="ECO:0000256" key="1">
    <source>
        <dbReference type="SAM" id="MobiDB-lite"/>
    </source>
</evidence>
<feature type="compositionally biased region" description="Low complexity" evidence="1">
    <location>
        <begin position="364"/>
        <end position="373"/>
    </location>
</feature>
<dbReference type="Proteomes" id="UP001596380">
    <property type="component" value="Unassembled WGS sequence"/>
</dbReference>
<dbReference type="RefSeq" id="WP_160822820.1">
    <property type="nucleotide sequence ID" value="NZ_JBHSXE010000001.1"/>
</dbReference>
<evidence type="ECO:0000313" key="4">
    <source>
        <dbReference type="Proteomes" id="UP001596380"/>
    </source>
</evidence>
<feature type="compositionally biased region" description="Low complexity" evidence="1">
    <location>
        <begin position="332"/>
        <end position="349"/>
    </location>
</feature>
<comment type="caution">
    <text evidence="3">The sequence shown here is derived from an EMBL/GenBank/DDBJ whole genome shotgun (WGS) entry which is preliminary data.</text>
</comment>
<sequence>MLIPHALDRLRSSLLLADDPLGEGGQGVVRRVDGTEGLVYKEYLRNAGSPFAPALADIVEFGRKLPDISGQTLLQQSAWPLARVVHQGAVTGFLMHEIPAEFTAPIGGKQRPIELQYLLYKPNHTWSSLRLPDGTGRVQIAMAAVGLVDLLHSHGFVLGDISFRNLLWSRSRPYRIFMLDCDGVRRHGGEPVLPQAQTPEWEDPHLPRTGLDLDTDRYKLALLVGRVLSRHAYVRPGQNLDLVEGIDPHTANAVTRLFDGAAQAHGFRPTAQEWLQALEGRKWIAVKRPPVRVEQPLPTPRTPLMTASRQRSYYSVSMPGDTGTLPAASGGSSVSTRKPASSSSAARPRTGPRPDSAPAVGNGASQPVAAQVPPQAPSTEPTKARLGEQVVGSASFADQQQLVRNCRLDKNQIADLIDLLVETGGRGPVTEVARLLNEPLGRSVMVLGSVCQLLNLDGEQVLVLRDDDQTLELNIPLLEDQFLEAAP</sequence>
<feature type="compositionally biased region" description="Polar residues" evidence="1">
    <location>
        <begin position="305"/>
        <end position="315"/>
    </location>
</feature>
<proteinExistence type="predicted"/>
<dbReference type="InterPro" id="IPR058882">
    <property type="entry name" value="PglZ_C"/>
</dbReference>
<dbReference type="Pfam" id="PF25863">
    <property type="entry name" value="PglZ_C"/>
    <property type="match status" value="1"/>
</dbReference>
<name>A0ABW2CLY4_9ACTN</name>
<feature type="region of interest" description="Disordered" evidence="1">
    <location>
        <begin position="293"/>
        <end position="382"/>
    </location>
</feature>
<dbReference type="SUPFAM" id="SSF56112">
    <property type="entry name" value="Protein kinase-like (PK-like)"/>
    <property type="match status" value="1"/>
</dbReference>
<organism evidence="3 4">
    <name type="scientific">Actinomadura yumaensis</name>
    <dbReference type="NCBI Taxonomy" id="111807"/>
    <lineage>
        <taxon>Bacteria</taxon>
        <taxon>Bacillati</taxon>
        <taxon>Actinomycetota</taxon>
        <taxon>Actinomycetes</taxon>
        <taxon>Streptosporangiales</taxon>
        <taxon>Thermomonosporaceae</taxon>
        <taxon>Actinomadura</taxon>
    </lineage>
</organism>
<gene>
    <name evidence="3" type="ORF">ACFQKB_16670</name>
</gene>
<reference evidence="4" key="1">
    <citation type="journal article" date="2019" name="Int. J. Syst. Evol. Microbiol.">
        <title>The Global Catalogue of Microorganisms (GCM) 10K type strain sequencing project: providing services to taxonomists for standard genome sequencing and annotation.</title>
        <authorList>
            <consortium name="The Broad Institute Genomics Platform"/>
            <consortium name="The Broad Institute Genome Sequencing Center for Infectious Disease"/>
            <person name="Wu L."/>
            <person name="Ma J."/>
        </authorList>
    </citation>
    <scope>NUCLEOTIDE SEQUENCE [LARGE SCALE GENOMIC DNA]</scope>
    <source>
        <strain evidence="4">JCM 3369</strain>
    </source>
</reference>
<dbReference type="EMBL" id="JBHSXS010000008">
    <property type="protein sequence ID" value="MFC6881405.1"/>
    <property type="molecule type" value="Genomic_DNA"/>
</dbReference>
<protein>
    <recommendedName>
        <fullName evidence="2">Alkaline phosphatase-like protein PglZ C-terminal domain-containing protein</fullName>
    </recommendedName>
</protein>
<accession>A0ABW2CLY4</accession>
<evidence type="ECO:0000259" key="2">
    <source>
        <dbReference type="Pfam" id="PF25863"/>
    </source>
</evidence>